<feature type="domain" description="BRO1" evidence="2">
    <location>
        <begin position="6"/>
        <end position="365"/>
    </location>
</feature>
<dbReference type="OrthoDB" id="10266451at2759"/>
<dbReference type="STRING" id="1890364.A0A2P6MYS2"/>
<evidence type="ECO:0000313" key="3">
    <source>
        <dbReference type="EMBL" id="PRP76849.1"/>
    </source>
</evidence>
<reference evidence="3 4" key="1">
    <citation type="journal article" date="2018" name="Genome Biol. Evol.">
        <title>Multiple Roots of Fruiting Body Formation in Amoebozoa.</title>
        <authorList>
            <person name="Hillmann F."/>
            <person name="Forbes G."/>
            <person name="Novohradska S."/>
            <person name="Ferling I."/>
            <person name="Riege K."/>
            <person name="Groth M."/>
            <person name="Westermann M."/>
            <person name="Marz M."/>
            <person name="Spaller T."/>
            <person name="Winckler T."/>
            <person name="Schaap P."/>
            <person name="Glockner G."/>
        </authorList>
    </citation>
    <scope>NUCLEOTIDE SEQUENCE [LARGE SCALE GENOMIC DNA]</scope>
    <source>
        <strain evidence="3 4">Jena</strain>
    </source>
</reference>
<dbReference type="Pfam" id="PF03097">
    <property type="entry name" value="BRO1"/>
    <property type="match status" value="1"/>
</dbReference>
<dbReference type="InParanoid" id="A0A2P6MYS2"/>
<dbReference type="PROSITE" id="PS51180">
    <property type="entry name" value="BRO1"/>
    <property type="match status" value="1"/>
</dbReference>
<comment type="caution">
    <text evidence="3">The sequence shown here is derived from an EMBL/GenBank/DDBJ whole genome shotgun (WGS) entry which is preliminary data.</text>
</comment>
<accession>A0A2P6MYS2</accession>
<name>A0A2P6MYS2_9EUKA</name>
<dbReference type="PANTHER" id="PTHR23032:SF15">
    <property type="entry name" value="BRO1 DOMAIN-CONTAINING PROTEIN"/>
    <property type="match status" value="1"/>
</dbReference>
<dbReference type="Proteomes" id="UP000241769">
    <property type="component" value="Unassembled WGS sequence"/>
</dbReference>
<keyword evidence="4" id="KW-1185">Reference proteome</keyword>
<evidence type="ECO:0000259" key="2">
    <source>
        <dbReference type="PROSITE" id="PS51180"/>
    </source>
</evidence>
<gene>
    <name evidence="3" type="ORF">PROFUN_14808</name>
</gene>
<protein>
    <recommendedName>
        <fullName evidence="2">BRO1 domain-containing protein</fullName>
    </recommendedName>
</protein>
<evidence type="ECO:0000313" key="4">
    <source>
        <dbReference type="Proteomes" id="UP000241769"/>
    </source>
</evidence>
<dbReference type="AlphaFoldDB" id="A0A2P6MYS2"/>
<organism evidence="3 4">
    <name type="scientific">Planoprotostelium fungivorum</name>
    <dbReference type="NCBI Taxonomy" id="1890364"/>
    <lineage>
        <taxon>Eukaryota</taxon>
        <taxon>Amoebozoa</taxon>
        <taxon>Evosea</taxon>
        <taxon>Variosea</taxon>
        <taxon>Cavosteliida</taxon>
        <taxon>Cavosteliaceae</taxon>
        <taxon>Planoprotostelium</taxon>
    </lineage>
</organism>
<dbReference type="EMBL" id="MDYQ01000297">
    <property type="protein sequence ID" value="PRP76849.1"/>
    <property type="molecule type" value="Genomic_DNA"/>
</dbReference>
<proteinExistence type="inferred from homology"/>
<sequence length="365" mass="41763">APPKQPILIFELNYPRTKRLAFHIIIHTDHLPSKEILAQTSAFRDELYQALEDGSPSTVISACENYFPFLFGLVQSVQFNQNLQLNTPMTFTWTSPFVDKLKPYMSYTYQHEIIMVSLAYGLAHYNRGAEILRHTSTASFEEESKKAVLYFKTAAGILQYIHVVAIPKWIDIPVDRPPELHMNVMRALQDYCCYAAQSITIKKGITGLSKPLLAKLAVQNWQHAERFVVACRTTKNYKEMLPTPLKKFLPYLMSLSKATAHKFMALNAYSLQKYGAAASHTLVATEAIRKIKKKPVSSSIVKQFGQEINDSIMEIEHVHRKCFGENEHVYYQRTTPEDMLEMMEPKSVVTIAMWIPPPPAYDRIL</sequence>
<evidence type="ECO:0000256" key="1">
    <source>
        <dbReference type="ARBA" id="ARBA00008901"/>
    </source>
</evidence>
<dbReference type="InterPro" id="IPR004328">
    <property type="entry name" value="BRO1_dom"/>
</dbReference>
<dbReference type="Gene3D" id="1.25.40.280">
    <property type="entry name" value="alix/aip1 like domains"/>
    <property type="match status" value="1"/>
</dbReference>
<dbReference type="InterPro" id="IPR038898">
    <property type="entry name" value="BROX"/>
</dbReference>
<dbReference type="PANTHER" id="PTHR23032">
    <property type="entry name" value="BRO1 DOMAIN-CONTAINING PROTEIN BROX"/>
    <property type="match status" value="1"/>
</dbReference>
<feature type="non-terminal residue" evidence="3">
    <location>
        <position position="1"/>
    </location>
</feature>
<dbReference type="SMART" id="SM01041">
    <property type="entry name" value="BRO1"/>
    <property type="match status" value="1"/>
</dbReference>
<comment type="similarity">
    <text evidence="1">Belongs to the BROX family.</text>
</comment>
<dbReference type="InterPro" id="IPR038499">
    <property type="entry name" value="BRO1_sf"/>
</dbReference>